<dbReference type="SUPFAM" id="SSF56935">
    <property type="entry name" value="Porins"/>
    <property type="match status" value="1"/>
</dbReference>
<evidence type="ECO:0000256" key="9">
    <source>
        <dbReference type="SAM" id="SignalP"/>
    </source>
</evidence>
<feature type="chain" id="PRO_5045969342" evidence="9">
    <location>
        <begin position="24"/>
        <end position="882"/>
    </location>
</feature>
<dbReference type="RefSeq" id="WP_380901521.1">
    <property type="nucleotide sequence ID" value="NZ_JBHUEG010000007.1"/>
</dbReference>
<keyword evidence="7 8" id="KW-0998">Cell outer membrane</keyword>
<keyword evidence="3 8" id="KW-1134">Transmembrane beta strand</keyword>
<evidence type="ECO:0000259" key="10">
    <source>
        <dbReference type="Pfam" id="PF07715"/>
    </source>
</evidence>
<keyword evidence="6 8" id="KW-0472">Membrane</keyword>
<evidence type="ECO:0000256" key="3">
    <source>
        <dbReference type="ARBA" id="ARBA00022452"/>
    </source>
</evidence>
<evidence type="ECO:0000256" key="2">
    <source>
        <dbReference type="ARBA" id="ARBA00022448"/>
    </source>
</evidence>
<keyword evidence="12" id="KW-1185">Reference proteome</keyword>
<dbReference type="Pfam" id="PF13715">
    <property type="entry name" value="CarbopepD_reg_2"/>
    <property type="match status" value="1"/>
</dbReference>
<dbReference type="PANTHER" id="PTHR30069:SF29">
    <property type="entry name" value="HEMOGLOBIN AND HEMOGLOBIN-HAPTOGLOBIN-BINDING PROTEIN 1-RELATED"/>
    <property type="match status" value="1"/>
</dbReference>
<keyword evidence="4 8" id="KW-0812">Transmembrane</keyword>
<dbReference type="InterPro" id="IPR008969">
    <property type="entry name" value="CarboxyPept-like_regulatory"/>
</dbReference>
<dbReference type="InterPro" id="IPR012910">
    <property type="entry name" value="Plug_dom"/>
</dbReference>
<dbReference type="InterPro" id="IPR039426">
    <property type="entry name" value="TonB-dep_rcpt-like"/>
</dbReference>
<dbReference type="Gene3D" id="2.170.130.10">
    <property type="entry name" value="TonB-dependent receptor, plug domain"/>
    <property type="match status" value="1"/>
</dbReference>
<feature type="domain" description="TonB-dependent receptor plug" evidence="10">
    <location>
        <begin position="121"/>
        <end position="231"/>
    </location>
</feature>
<dbReference type="SUPFAM" id="SSF49464">
    <property type="entry name" value="Carboxypeptidase regulatory domain-like"/>
    <property type="match status" value="1"/>
</dbReference>
<name>A0ABW5KE55_9SPHI</name>
<protein>
    <submittedName>
        <fullName evidence="11">TonB-dependent receptor</fullName>
    </submittedName>
</protein>
<feature type="signal peptide" evidence="9">
    <location>
        <begin position="1"/>
        <end position="23"/>
    </location>
</feature>
<keyword evidence="2 8" id="KW-0813">Transport</keyword>
<sequence>MKKISTKLTAIFVLMLLCNVAWAQLALRGIVTDGQLPIAGASVSIKGTGTGVSTDTEGRFTLDATSDAGTLVIRFIGYAPKEVKFSNLNNDLGTIVLSSSGSQDLEEIVVIGKGLIDIAKDRKTPVAVSTIRLTEIQEKAAGNVEFPEVMKNTPSVYVADQAGGFGDSKMYVRGFDQSNTAFLLNGQPINGMEDGNMYWSNWAGMTDIATAIQIQRGLGSSKLAISSVGGTVNIVTKATDMKKGGYARLMTGNDGYAKATVGYNTGMIGKWGVSFMLDGWRADKKYAIGTAGAGQNYFLSVGYKPNENHQLNFLILGSPQWHDQNYSKPLESSYRSNGTILSTPGYDITGIRGNSNYGWYNGEGLSQRRNYYHKPVSNLNWDWTINEKSSLSTVLYASIGRGGGTGILGNGPGFTPNGFSAENGTTNWDVLAERNGQLENGISNGNNGSVLRASANNHFWYGLVSNFNFDTKKYWTFNVGADLRFYQGDHFQQLINLLGAQGRLAENKNRTTGYVVSKTFSTNPWSALFNSAKVAERVGYDNSENINYQGLFGQAEFSKDGFTAFVQGSISNQAYQKIDRWNYEGGETKSEFEKKFGYNIKGGASYTFNDTHTFFANIGKYSRQPFLDNVFISNTVDFADPSVDNEEIFGLEGGYRFTTPFLTANVNAYYTKWDNRFSSYTSNEYKVGDVEYDDVNFLLTGVGQLHKGIELDIEAQVIQNLTLRAYGSVGNWKYDGSSPYRVRDNDSFDIIFEDTEGLDVTGVRVGNAAQTTFGVGAKYFILPNFSVDADFNHFSRLYGNVDIDDVIESSLEGAVYQSEELPSFNIVDAGLSYTFKLKAGQSIKFRGNVKNLFNEEYFSRKDAFGYFYGLGTTWNAGLTYSF</sequence>
<evidence type="ECO:0000256" key="7">
    <source>
        <dbReference type="ARBA" id="ARBA00023237"/>
    </source>
</evidence>
<evidence type="ECO:0000313" key="11">
    <source>
        <dbReference type="EMBL" id="MFD2547096.1"/>
    </source>
</evidence>
<dbReference type="Gene3D" id="2.60.40.1120">
    <property type="entry name" value="Carboxypeptidase-like, regulatory domain"/>
    <property type="match status" value="1"/>
</dbReference>
<comment type="similarity">
    <text evidence="8">Belongs to the TonB-dependent receptor family.</text>
</comment>
<evidence type="ECO:0000256" key="5">
    <source>
        <dbReference type="ARBA" id="ARBA00022729"/>
    </source>
</evidence>
<gene>
    <name evidence="11" type="ORF">ACFSR5_05475</name>
</gene>
<dbReference type="InterPro" id="IPR037066">
    <property type="entry name" value="Plug_dom_sf"/>
</dbReference>
<organism evidence="11 12">
    <name type="scientific">Sphingobacterium suaedae</name>
    <dbReference type="NCBI Taxonomy" id="1686402"/>
    <lineage>
        <taxon>Bacteria</taxon>
        <taxon>Pseudomonadati</taxon>
        <taxon>Bacteroidota</taxon>
        <taxon>Sphingobacteriia</taxon>
        <taxon>Sphingobacteriales</taxon>
        <taxon>Sphingobacteriaceae</taxon>
        <taxon>Sphingobacterium</taxon>
    </lineage>
</organism>
<dbReference type="PANTHER" id="PTHR30069">
    <property type="entry name" value="TONB-DEPENDENT OUTER MEMBRANE RECEPTOR"/>
    <property type="match status" value="1"/>
</dbReference>
<comment type="caution">
    <text evidence="11">The sequence shown here is derived from an EMBL/GenBank/DDBJ whole genome shotgun (WGS) entry which is preliminary data.</text>
</comment>
<dbReference type="PROSITE" id="PS52016">
    <property type="entry name" value="TONB_DEPENDENT_REC_3"/>
    <property type="match status" value="1"/>
</dbReference>
<evidence type="ECO:0000256" key="6">
    <source>
        <dbReference type="ARBA" id="ARBA00023136"/>
    </source>
</evidence>
<dbReference type="Pfam" id="PF07715">
    <property type="entry name" value="Plug"/>
    <property type="match status" value="1"/>
</dbReference>
<keyword evidence="5 9" id="KW-0732">Signal</keyword>
<evidence type="ECO:0000313" key="12">
    <source>
        <dbReference type="Proteomes" id="UP001597545"/>
    </source>
</evidence>
<dbReference type="InterPro" id="IPR036942">
    <property type="entry name" value="Beta-barrel_TonB_sf"/>
</dbReference>
<keyword evidence="11" id="KW-0675">Receptor</keyword>
<reference evidence="12" key="1">
    <citation type="journal article" date="2019" name="Int. J. Syst. Evol. Microbiol.">
        <title>The Global Catalogue of Microorganisms (GCM) 10K type strain sequencing project: providing services to taxonomists for standard genome sequencing and annotation.</title>
        <authorList>
            <consortium name="The Broad Institute Genomics Platform"/>
            <consortium name="The Broad Institute Genome Sequencing Center for Infectious Disease"/>
            <person name="Wu L."/>
            <person name="Ma J."/>
        </authorList>
    </citation>
    <scope>NUCLEOTIDE SEQUENCE [LARGE SCALE GENOMIC DNA]</scope>
    <source>
        <strain evidence="12">KCTC 42662</strain>
    </source>
</reference>
<comment type="subcellular location">
    <subcellularLocation>
        <location evidence="1 8">Cell outer membrane</location>
        <topology evidence="1 8">Multi-pass membrane protein</topology>
    </subcellularLocation>
</comment>
<accession>A0ABW5KE55</accession>
<evidence type="ECO:0000256" key="1">
    <source>
        <dbReference type="ARBA" id="ARBA00004571"/>
    </source>
</evidence>
<dbReference type="Gene3D" id="2.40.170.20">
    <property type="entry name" value="TonB-dependent receptor, beta-barrel domain"/>
    <property type="match status" value="1"/>
</dbReference>
<dbReference type="Proteomes" id="UP001597545">
    <property type="component" value="Unassembled WGS sequence"/>
</dbReference>
<evidence type="ECO:0000256" key="4">
    <source>
        <dbReference type="ARBA" id="ARBA00022692"/>
    </source>
</evidence>
<proteinExistence type="inferred from homology"/>
<dbReference type="EMBL" id="JBHULR010000003">
    <property type="protein sequence ID" value="MFD2547096.1"/>
    <property type="molecule type" value="Genomic_DNA"/>
</dbReference>
<evidence type="ECO:0000256" key="8">
    <source>
        <dbReference type="PROSITE-ProRule" id="PRU01360"/>
    </source>
</evidence>